<evidence type="ECO:0000256" key="2">
    <source>
        <dbReference type="ARBA" id="ARBA00023194"/>
    </source>
</evidence>
<evidence type="ECO:0000313" key="6">
    <source>
        <dbReference type="Proteomes" id="UP001501237"/>
    </source>
</evidence>
<sequence length="348" mass="36918">MTFAVPVVDISSYVRGEPSAATAAAFDAACSEIGFVQITGHGIPLPVLEALGGALDSFFGLPLDVKKGYTAPPRINRGYTAPKSESLSLSLGVEPAGRMNDFFEAFNVGVPASAHPDLDLPADDYADNIWPPLPGYRRAVEAYFAEASRVAGTLTTIFADALGLEPGFFDAFTGHSLDVLRMNNYALPPGRVDLDGDLDGDLTGMGPHTDYGICTVLWADRVPGLQVLGPDRIWHDVLPEPGALLVNLGDLMARWTNERWLSTLHRVKPPIVGGTIERRRSAAYFHDGDLDAVISTLPSCAGDGAKYPPITVAEHIAAKLAGSRAGVRNEAAGREAARVLEAGSQQGN</sequence>
<dbReference type="PROSITE" id="PS51471">
    <property type="entry name" value="FE2OG_OXY"/>
    <property type="match status" value="1"/>
</dbReference>
<keyword evidence="3" id="KW-0560">Oxidoreductase</keyword>
<organism evidence="5 6">
    <name type="scientific">Actinocorallia longicatena</name>
    <dbReference type="NCBI Taxonomy" id="111803"/>
    <lineage>
        <taxon>Bacteria</taxon>
        <taxon>Bacillati</taxon>
        <taxon>Actinomycetota</taxon>
        <taxon>Actinomycetes</taxon>
        <taxon>Streptosporangiales</taxon>
        <taxon>Thermomonosporaceae</taxon>
        <taxon>Actinocorallia</taxon>
    </lineage>
</organism>
<keyword evidence="6" id="KW-1185">Reference proteome</keyword>
<dbReference type="Proteomes" id="UP001501237">
    <property type="component" value="Unassembled WGS sequence"/>
</dbReference>
<comment type="similarity">
    <text evidence="3">Belongs to the iron/ascorbate-dependent oxidoreductase family.</text>
</comment>
<dbReference type="EMBL" id="BAAAUV010000014">
    <property type="protein sequence ID" value="GAA3224621.1"/>
    <property type="molecule type" value="Genomic_DNA"/>
</dbReference>
<accession>A0ABP6QKR6</accession>
<comment type="caution">
    <text evidence="5">The sequence shown here is derived from an EMBL/GenBank/DDBJ whole genome shotgun (WGS) entry which is preliminary data.</text>
</comment>
<dbReference type="Pfam" id="PF14226">
    <property type="entry name" value="DIOX_N"/>
    <property type="match status" value="1"/>
</dbReference>
<dbReference type="Pfam" id="PF03171">
    <property type="entry name" value="2OG-FeII_Oxy"/>
    <property type="match status" value="1"/>
</dbReference>
<dbReference type="PANTHER" id="PTHR47990">
    <property type="entry name" value="2-OXOGLUTARATE (2OG) AND FE(II)-DEPENDENT OXYGENASE SUPERFAMILY PROTEIN-RELATED"/>
    <property type="match status" value="1"/>
</dbReference>
<dbReference type="InterPro" id="IPR026992">
    <property type="entry name" value="DIOX_N"/>
</dbReference>
<protein>
    <submittedName>
        <fullName evidence="5">2-oxoglutarate and iron-dependent oxygenase domain-containing protein</fullName>
    </submittedName>
</protein>
<evidence type="ECO:0000256" key="1">
    <source>
        <dbReference type="ARBA" id="ARBA00004792"/>
    </source>
</evidence>
<evidence type="ECO:0000259" key="4">
    <source>
        <dbReference type="PROSITE" id="PS51471"/>
    </source>
</evidence>
<gene>
    <name evidence="5" type="ORF">GCM10010468_51810</name>
</gene>
<keyword evidence="2" id="KW-0045">Antibiotic biosynthesis</keyword>
<reference evidence="6" key="1">
    <citation type="journal article" date="2019" name="Int. J. Syst. Evol. Microbiol.">
        <title>The Global Catalogue of Microorganisms (GCM) 10K type strain sequencing project: providing services to taxonomists for standard genome sequencing and annotation.</title>
        <authorList>
            <consortium name="The Broad Institute Genomics Platform"/>
            <consortium name="The Broad Institute Genome Sequencing Center for Infectious Disease"/>
            <person name="Wu L."/>
            <person name="Ma J."/>
        </authorList>
    </citation>
    <scope>NUCLEOTIDE SEQUENCE [LARGE SCALE GENOMIC DNA]</scope>
    <source>
        <strain evidence="6">JCM 9377</strain>
    </source>
</reference>
<dbReference type="PRINTS" id="PR00682">
    <property type="entry name" value="IPNSYNTHASE"/>
</dbReference>
<name>A0ABP6QKR6_9ACTN</name>
<dbReference type="RefSeq" id="WP_344833025.1">
    <property type="nucleotide sequence ID" value="NZ_BAAAUV010000014.1"/>
</dbReference>
<comment type="pathway">
    <text evidence="1">Antibiotic biosynthesis.</text>
</comment>
<dbReference type="InterPro" id="IPR050231">
    <property type="entry name" value="Iron_ascorbate_oxido_reductase"/>
</dbReference>
<feature type="domain" description="Fe2OG dioxygenase" evidence="4">
    <location>
        <begin position="176"/>
        <end position="288"/>
    </location>
</feature>
<dbReference type="Gene3D" id="2.60.120.330">
    <property type="entry name" value="B-lactam Antibiotic, Isopenicillin N Synthase, Chain"/>
    <property type="match status" value="1"/>
</dbReference>
<keyword evidence="3" id="KW-0408">Iron</keyword>
<proteinExistence type="inferred from homology"/>
<keyword evidence="3" id="KW-0479">Metal-binding</keyword>
<dbReference type="InterPro" id="IPR005123">
    <property type="entry name" value="Oxoglu/Fe-dep_dioxygenase_dom"/>
</dbReference>
<dbReference type="InterPro" id="IPR027443">
    <property type="entry name" value="IPNS-like_sf"/>
</dbReference>
<dbReference type="InterPro" id="IPR044861">
    <property type="entry name" value="IPNS-like_FE2OG_OXY"/>
</dbReference>
<evidence type="ECO:0000313" key="5">
    <source>
        <dbReference type="EMBL" id="GAA3224621.1"/>
    </source>
</evidence>
<evidence type="ECO:0000256" key="3">
    <source>
        <dbReference type="RuleBase" id="RU003682"/>
    </source>
</evidence>
<dbReference type="SUPFAM" id="SSF51197">
    <property type="entry name" value="Clavaminate synthase-like"/>
    <property type="match status" value="1"/>
</dbReference>